<evidence type="ECO:0000256" key="2">
    <source>
        <dbReference type="ARBA" id="ARBA00022630"/>
    </source>
</evidence>
<dbReference type="InterPro" id="IPR050315">
    <property type="entry name" value="FAD-oxidoreductase_2"/>
</dbReference>
<dbReference type="SUPFAM" id="SSF56425">
    <property type="entry name" value="Succinate dehydrogenase/fumarate reductase flavoprotein, catalytic domain"/>
    <property type="match status" value="1"/>
</dbReference>
<dbReference type="Proteomes" id="UP000292085">
    <property type="component" value="Unassembled WGS sequence"/>
</dbReference>
<feature type="domain" description="FAD-dependent oxidoreductase 2 FAD-binding" evidence="5">
    <location>
        <begin position="7"/>
        <end position="525"/>
    </location>
</feature>
<dbReference type="InterPro" id="IPR036188">
    <property type="entry name" value="FAD/NAD-bd_sf"/>
</dbReference>
<evidence type="ECO:0000313" key="7">
    <source>
        <dbReference type="Proteomes" id="UP000292085"/>
    </source>
</evidence>
<proteinExistence type="predicted"/>
<dbReference type="InterPro" id="IPR003953">
    <property type="entry name" value="FAD-dep_OxRdtase_2_FAD-bd"/>
</dbReference>
<dbReference type="GO" id="GO:0016491">
    <property type="term" value="F:oxidoreductase activity"/>
    <property type="evidence" value="ECO:0007669"/>
    <property type="project" value="UniProtKB-KW"/>
</dbReference>
<organism evidence="6 7">
    <name type="scientific">Sphingomonas populi</name>
    <dbReference type="NCBI Taxonomy" id="2484750"/>
    <lineage>
        <taxon>Bacteria</taxon>
        <taxon>Pseudomonadati</taxon>
        <taxon>Pseudomonadota</taxon>
        <taxon>Alphaproteobacteria</taxon>
        <taxon>Sphingomonadales</taxon>
        <taxon>Sphingomonadaceae</taxon>
        <taxon>Sphingomonas</taxon>
    </lineage>
</organism>
<name>A0A4Q6Y1W2_9SPHN</name>
<dbReference type="SUPFAM" id="SSF51905">
    <property type="entry name" value="FAD/NAD(P)-binding domain"/>
    <property type="match status" value="1"/>
</dbReference>
<dbReference type="Gene3D" id="3.50.50.60">
    <property type="entry name" value="FAD/NAD(P)-binding domain"/>
    <property type="match status" value="2"/>
</dbReference>
<reference evidence="6 7" key="1">
    <citation type="submission" date="2019-02" db="EMBL/GenBank/DDBJ databases">
        <authorList>
            <person name="Li Y."/>
        </authorList>
    </citation>
    <scope>NUCLEOTIDE SEQUENCE [LARGE SCALE GENOMIC DNA]</scope>
    <source>
        <strain evidence="6 7">3-7</strain>
    </source>
</reference>
<comment type="cofactor">
    <cofactor evidence="1">
        <name>FAD</name>
        <dbReference type="ChEBI" id="CHEBI:57692"/>
    </cofactor>
</comment>
<dbReference type="EMBL" id="SGIS01000030">
    <property type="protein sequence ID" value="RZF63217.1"/>
    <property type="molecule type" value="Genomic_DNA"/>
</dbReference>
<protein>
    <submittedName>
        <fullName evidence="6">FAD-dependent oxidoreductase</fullName>
    </submittedName>
</protein>
<evidence type="ECO:0000256" key="3">
    <source>
        <dbReference type="ARBA" id="ARBA00022827"/>
    </source>
</evidence>
<keyword evidence="4" id="KW-0560">Oxidoreductase</keyword>
<dbReference type="RefSeq" id="WP_130159390.1">
    <property type="nucleotide sequence ID" value="NZ_SGIS01000030.1"/>
</dbReference>
<evidence type="ECO:0000259" key="5">
    <source>
        <dbReference type="Pfam" id="PF00890"/>
    </source>
</evidence>
<comment type="caution">
    <text evidence="6">The sequence shown here is derived from an EMBL/GenBank/DDBJ whole genome shotgun (WGS) entry which is preliminary data.</text>
</comment>
<dbReference type="PANTHER" id="PTHR43400:SF10">
    <property type="entry name" value="3-OXOSTEROID 1-DEHYDROGENASE"/>
    <property type="match status" value="1"/>
</dbReference>
<dbReference type="InterPro" id="IPR027477">
    <property type="entry name" value="Succ_DH/fumarate_Rdtase_cat_sf"/>
</dbReference>
<dbReference type="OrthoDB" id="3178130at2"/>
<sequence length="556" mass="58963">MTGDSYDLIVLGSGAAGLTAGLTAAEYGAHVLVVEKGEKVGGTSAWSGGQIWIPCNPHMKAFGKEDSREKALTYLASMSNGLIDPAMAEAYIDGGLEMVAFLEDRTPVHFSVVPHFPDYHPEQPGAASRGGRTLECPVYPYGELGAWRDKVETSPYYWPNIYFTVGETSLAQAVPDPLPREEAARRAANDERGLGHALVGRLLKGCLDRGVAFLLGTGGSDLVMEEGAIAGVRLADGQVLRAANVLLATGGFEHNEAFKKAYLRGPLQNAASIDTNTGDGQKMAMRVGAMMGSMREAWWMPIVEAPLNAKGMMLFTGERTLPGTIMVNREGKRFCNEAANYNAFGSAFHEIDQNSSSYLNLPCWCVFNQAFYDRWGFLDAQLIGTAGSHGKTPADWIARGATLADLARALGIPGDTLEATVARWNASVDSGVDEDFGRGDSYYDLYWGDPAHKGRKEATLGRIDGGPYYAAEVKSGALGTKGGAQTDTLGRVLDLDMRPIPGLYAAGNAMASMMGMTYGGGGGTLGPGMVFGYLAGKHIAGRNTGAPADRAIAAVT</sequence>
<evidence type="ECO:0000313" key="6">
    <source>
        <dbReference type="EMBL" id="RZF63217.1"/>
    </source>
</evidence>
<dbReference type="PANTHER" id="PTHR43400">
    <property type="entry name" value="FUMARATE REDUCTASE"/>
    <property type="match status" value="1"/>
</dbReference>
<dbReference type="Pfam" id="PF00890">
    <property type="entry name" value="FAD_binding_2"/>
    <property type="match status" value="1"/>
</dbReference>
<keyword evidence="3" id="KW-0274">FAD</keyword>
<evidence type="ECO:0000256" key="4">
    <source>
        <dbReference type="ARBA" id="ARBA00023002"/>
    </source>
</evidence>
<keyword evidence="7" id="KW-1185">Reference proteome</keyword>
<dbReference type="GO" id="GO:0008202">
    <property type="term" value="P:steroid metabolic process"/>
    <property type="evidence" value="ECO:0007669"/>
    <property type="project" value="UniProtKB-ARBA"/>
</dbReference>
<evidence type="ECO:0000256" key="1">
    <source>
        <dbReference type="ARBA" id="ARBA00001974"/>
    </source>
</evidence>
<gene>
    <name evidence="6" type="ORF">EWE75_17465</name>
</gene>
<dbReference type="AlphaFoldDB" id="A0A4Q6Y1W2"/>
<keyword evidence="2" id="KW-0285">Flavoprotein</keyword>
<accession>A0A4Q6Y1W2</accession>